<keyword evidence="2 10" id="KW-0329">Glyoxylate bypass</keyword>
<dbReference type="Pfam" id="PF20656">
    <property type="entry name" value="MS_N"/>
    <property type="match status" value="1"/>
</dbReference>
<dbReference type="Pfam" id="PF01274">
    <property type="entry name" value="MS_TIM-barrel"/>
    <property type="match status" value="1"/>
</dbReference>
<dbReference type="SUPFAM" id="SSF51645">
    <property type="entry name" value="Malate synthase G"/>
    <property type="match status" value="1"/>
</dbReference>
<keyword evidence="7 10" id="KW-0460">Magnesium</keyword>
<dbReference type="AlphaFoldDB" id="A0A2R8AA05"/>
<feature type="modified residue" description="Cysteine sulfenic acid (-SOH)" evidence="10">
    <location>
        <position position="637"/>
    </location>
</feature>
<feature type="binding site" evidence="10">
    <location>
        <position position="560"/>
    </location>
    <ligand>
        <name>acetyl-CoA</name>
        <dbReference type="ChEBI" id="CHEBI:57288"/>
    </ligand>
</feature>
<feature type="binding site" evidence="10">
    <location>
        <position position="451"/>
    </location>
    <ligand>
        <name>Mg(2+)</name>
        <dbReference type="ChEBI" id="CHEBI:18420"/>
    </ligand>
</feature>
<feature type="active site" description="Proton donor" evidence="10 11">
    <location>
        <position position="651"/>
    </location>
</feature>
<comment type="subcellular location">
    <subcellularLocation>
        <location evidence="10">Cytoplasm</location>
    </subcellularLocation>
</comment>
<dbReference type="GO" id="GO:0000287">
    <property type="term" value="F:magnesium ion binding"/>
    <property type="evidence" value="ECO:0007669"/>
    <property type="project" value="TreeGrafter"/>
</dbReference>
<dbReference type="PANTHER" id="PTHR42739:SF1">
    <property type="entry name" value="MALATE SYNTHASE G"/>
    <property type="match status" value="1"/>
</dbReference>
<keyword evidence="5 10" id="KW-0808">Transferase</keyword>
<evidence type="ECO:0000256" key="9">
    <source>
        <dbReference type="ARBA" id="ARBA00047918"/>
    </source>
</evidence>
<dbReference type="RefSeq" id="WP_108781793.1">
    <property type="nucleotide sequence ID" value="NZ_OMKW01000002.1"/>
</dbReference>
<comment type="cofactor">
    <cofactor evidence="1 10">
        <name>Mg(2+)</name>
        <dbReference type="ChEBI" id="CHEBI:18420"/>
    </cofactor>
</comment>
<evidence type="ECO:0000256" key="4">
    <source>
        <dbReference type="ARBA" id="ARBA00022532"/>
    </source>
</evidence>
<comment type="catalytic activity">
    <reaction evidence="9 10">
        <text>glyoxylate + acetyl-CoA + H2O = (S)-malate + CoA + H(+)</text>
        <dbReference type="Rhea" id="RHEA:18181"/>
        <dbReference type="ChEBI" id="CHEBI:15377"/>
        <dbReference type="ChEBI" id="CHEBI:15378"/>
        <dbReference type="ChEBI" id="CHEBI:15589"/>
        <dbReference type="ChEBI" id="CHEBI:36655"/>
        <dbReference type="ChEBI" id="CHEBI:57287"/>
        <dbReference type="ChEBI" id="CHEBI:57288"/>
        <dbReference type="EC" id="2.3.3.9"/>
    </reaction>
</comment>
<feature type="domain" description="Malate synthase TIM barrel" evidence="12">
    <location>
        <begin position="358"/>
        <end position="588"/>
    </location>
</feature>
<protein>
    <recommendedName>
        <fullName evidence="10">Malate synthase G</fullName>
        <ecNumber evidence="10">2.3.3.9</ecNumber>
    </recommendedName>
</protein>
<gene>
    <name evidence="10 16" type="primary">glcB</name>
    <name evidence="16" type="ORF">POI8812_01371</name>
</gene>
<feature type="active site" description="Proton acceptor" evidence="10 11">
    <location>
        <position position="361"/>
    </location>
</feature>
<feature type="binding site" evidence="10">
    <location>
        <position position="361"/>
    </location>
    <ligand>
        <name>glyoxylate</name>
        <dbReference type="ChEBI" id="CHEBI:36655"/>
    </ligand>
</feature>
<feature type="binding site" evidence="10">
    <location>
        <begin position="476"/>
        <end position="479"/>
    </location>
    <ligand>
        <name>glyoxylate</name>
        <dbReference type="ChEBI" id="CHEBI:36655"/>
    </ligand>
</feature>
<dbReference type="Pfam" id="PF20658">
    <property type="entry name" value="MSG_insertion"/>
    <property type="match status" value="2"/>
</dbReference>
<comment type="caution">
    <text evidence="10">Lacks conserved residue(s) required for the propagation of feature annotation.</text>
</comment>
<feature type="domain" description="Malate synthase C-terminal" evidence="15">
    <location>
        <begin position="611"/>
        <end position="699"/>
    </location>
</feature>
<dbReference type="InterPro" id="IPR048356">
    <property type="entry name" value="MS_N"/>
</dbReference>
<dbReference type="EC" id="2.3.3.9" evidence="10"/>
<proteinExistence type="inferred from homology"/>
<comment type="similarity">
    <text evidence="10">Belongs to the malate synthase family. GlcB subfamily.</text>
</comment>
<feature type="binding site" evidence="10">
    <location>
        <position position="451"/>
    </location>
    <ligand>
        <name>glyoxylate</name>
        <dbReference type="ChEBI" id="CHEBI:36655"/>
    </ligand>
</feature>
<keyword evidence="4 10" id="KW-0816">Tricarboxylic acid cycle</keyword>
<feature type="binding site" evidence="10">
    <location>
        <begin position="125"/>
        <end position="126"/>
    </location>
    <ligand>
        <name>acetyl-CoA</name>
        <dbReference type="ChEBI" id="CHEBI:57288"/>
    </ligand>
</feature>
<evidence type="ECO:0000256" key="6">
    <source>
        <dbReference type="ARBA" id="ARBA00022723"/>
    </source>
</evidence>
<dbReference type="GO" id="GO:0004474">
    <property type="term" value="F:malate synthase activity"/>
    <property type="evidence" value="ECO:0007669"/>
    <property type="project" value="UniProtKB-UniRule"/>
</dbReference>
<dbReference type="InterPro" id="IPR044856">
    <property type="entry name" value="Malate_synth_C_sf"/>
</dbReference>
<name>A0A2R8AA05_9RHOB</name>
<evidence type="ECO:0000256" key="1">
    <source>
        <dbReference type="ARBA" id="ARBA00001946"/>
    </source>
</evidence>
<dbReference type="Proteomes" id="UP000244932">
    <property type="component" value="Unassembled WGS sequence"/>
</dbReference>
<evidence type="ECO:0000256" key="7">
    <source>
        <dbReference type="ARBA" id="ARBA00022842"/>
    </source>
</evidence>
<keyword evidence="3 10" id="KW-0963">Cytoplasm</keyword>
<feature type="binding site" evidence="10">
    <location>
        <position position="118"/>
    </location>
    <ligand>
        <name>acetyl-CoA</name>
        <dbReference type="ChEBI" id="CHEBI:57288"/>
    </ligand>
</feature>
<dbReference type="InterPro" id="IPR046363">
    <property type="entry name" value="MS_N_TIM-barrel_dom"/>
</dbReference>
<dbReference type="UniPathway" id="UPA00703">
    <property type="reaction ID" value="UER00720"/>
</dbReference>
<evidence type="ECO:0000259" key="12">
    <source>
        <dbReference type="Pfam" id="PF01274"/>
    </source>
</evidence>
<organism evidence="16 17">
    <name type="scientific">Pontivivens insulae</name>
    <dbReference type="NCBI Taxonomy" id="1639689"/>
    <lineage>
        <taxon>Bacteria</taxon>
        <taxon>Pseudomonadati</taxon>
        <taxon>Pseudomonadota</taxon>
        <taxon>Alphaproteobacteria</taxon>
        <taxon>Rhodobacterales</taxon>
        <taxon>Paracoccaceae</taxon>
        <taxon>Pontivivens</taxon>
    </lineage>
</organism>
<accession>A0A2R8AA05</accession>
<evidence type="ECO:0000256" key="8">
    <source>
        <dbReference type="ARBA" id="ARBA00023097"/>
    </source>
</evidence>
<evidence type="ECO:0000313" key="16">
    <source>
        <dbReference type="EMBL" id="SPF29066.1"/>
    </source>
</evidence>
<evidence type="ECO:0000256" key="3">
    <source>
        <dbReference type="ARBA" id="ARBA00022490"/>
    </source>
</evidence>
<feature type="domain" description="Malate synthase G alpha-beta insertion" evidence="14">
    <location>
        <begin position="232"/>
        <end position="257"/>
    </location>
</feature>
<feature type="binding site" evidence="10">
    <location>
        <position position="335"/>
    </location>
    <ligand>
        <name>acetyl-CoA</name>
        <dbReference type="ChEBI" id="CHEBI:57288"/>
    </ligand>
</feature>
<dbReference type="InterPro" id="IPR048357">
    <property type="entry name" value="MSG_insertion"/>
</dbReference>
<dbReference type="EMBL" id="OMKW01000002">
    <property type="protein sequence ID" value="SPF29066.1"/>
    <property type="molecule type" value="Genomic_DNA"/>
</dbReference>
<reference evidence="16 17" key="1">
    <citation type="submission" date="2018-03" db="EMBL/GenBank/DDBJ databases">
        <authorList>
            <person name="Keele B.F."/>
        </authorList>
    </citation>
    <scope>NUCLEOTIDE SEQUENCE [LARGE SCALE GENOMIC DNA]</scope>
    <source>
        <strain evidence="16 17">CeCT 8812</strain>
    </source>
</reference>
<dbReference type="GO" id="GO:0009436">
    <property type="term" value="P:glyoxylate catabolic process"/>
    <property type="evidence" value="ECO:0007669"/>
    <property type="project" value="TreeGrafter"/>
</dbReference>
<evidence type="ECO:0000256" key="5">
    <source>
        <dbReference type="ARBA" id="ARBA00022679"/>
    </source>
</evidence>
<evidence type="ECO:0000256" key="11">
    <source>
        <dbReference type="PIRSR" id="PIRSR601465-50"/>
    </source>
</evidence>
<dbReference type="GO" id="GO:0005829">
    <property type="term" value="C:cytosol"/>
    <property type="evidence" value="ECO:0007669"/>
    <property type="project" value="TreeGrafter"/>
</dbReference>
<dbReference type="GO" id="GO:0006099">
    <property type="term" value="P:tricarboxylic acid cycle"/>
    <property type="evidence" value="ECO:0007669"/>
    <property type="project" value="UniProtKB-KW"/>
</dbReference>
<dbReference type="InterPro" id="IPR011076">
    <property type="entry name" value="Malate_synth_sf"/>
</dbReference>
<dbReference type="Gene3D" id="3.20.20.360">
    <property type="entry name" value="Malate synthase, domain 3"/>
    <property type="match status" value="2"/>
</dbReference>
<feature type="binding site" evidence="10">
    <location>
        <position position="298"/>
    </location>
    <ligand>
        <name>acetyl-CoA</name>
        <dbReference type="ChEBI" id="CHEBI:57288"/>
    </ligand>
</feature>
<dbReference type="Gene3D" id="1.20.1220.12">
    <property type="entry name" value="Malate synthase, domain III"/>
    <property type="match status" value="1"/>
</dbReference>
<keyword evidence="16" id="KW-0012">Acyltransferase</keyword>
<evidence type="ECO:0000313" key="17">
    <source>
        <dbReference type="Proteomes" id="UP000244932"/>
    </source>
</evidence>
<keyword evidence="8 10" id="KW-0558">Oxidation</keyword>
<comment type="function">
    <text evidence="10">Involved in the glycolate utilization. Catalyzes the condensation and subsequent hydrolysis of acetyl-coenzyme A (acetyl-CoA) and glyoxylate to form malate and CoA.</text>
</comment>
<dbReference type="OrthoDB" id="9762054at2"/>
<evidence type="ECO:0000256" key="2">
    <source>
        <dbReference type="ARBA" id="ARBA00022435"/>
    </source>
</evidence>
<evidence type="ECO:0000259" key="13">
    <source>
        <dbReference type="Pfam" id="PF20656"/>
    </source>
</evidence>
<dbReference type="PANTHER" id="PTHR42739">
    <property type="entry name" value="MALATE SYNTHASE G"/>
    <property type="match status" value="1"/>
</dbReference>
<evidence type="ECO:0000259" key="14">
    <source>
        <dbReference type="Pfam" id="PF20658"/>
    </source>
</evidence>
<dbReference type="InterPro" id="IPR048355">
    <property type="entry name" value="MS_C"/>
</dbReference>
<keyword evidence="6 10" id="KW-0479">Metal-binding</keyword>
<feature type="binding site" evidence="10">
    <location>
        <position position="479"/>
    </location>
    <ligand>
        <name>Mg(2+)</name>
        <dbReference type="ChEBI" id="CHEBI:18420"/>
    </ligand>
</feature>
<dbReference type="InterPro" id="IPR001465">
    <property type="entry name" value="Malate_synthase_TIM"/>
</dbReference>
<comment type="pathway">
    <text evidence="10">Carbohydrate metabolism; glyoxylate cycle; (S)-malate from isocitrate: step 2/2.</text>
</comment>
<sequence length="742" mass="80854">MTTYVEQSGLKVAAELHDFISEKALPGTGVAAEAFWSGLAELIHGKGPRNRELLSIREDIQAKIDSWHRDHRGQSHDADAYTAFLREIGYLVPEGEPFEIETENVDPEIASTPGPQLVVPVMNARYALNAVNARWGSLYDALYGTDAMGDLPAGREYDAARGARVIDWAKGFLDEAAPLFSGSHRDVVGYRIVQGGLEAEILNDQDFRAADATRKATDEAPSGEAPIATHSIALADPTQLLGWQGDADAPTAILLQNNGLKIELRIDRNHQIGSSDKAGVADVVLESAVSTIMDCEDSVAAVDAEDKVLAYSNWLGLMRGDLEESVTKNGKTFTRAMNPDRVYNAPQGDVTVKGRSLMLVRNVGHLMTNPAVLDRDGNEAGEGLLDAMITTLCAMHDLQREGGNSVHGSVYVVKPKMHGPDEVAFASEIFDHVEDALGLPRHTVKLGIMDEERRTSANLMECIRAAKHRVAFINTGFLDRTGDEMHTSMEAGPMLRKGAMKSTLWIKSYEDRNVDIGLACGLKGTAQIGKGMWAMPDLMADMLDQKIGHLEQGATCAWVPSPTAATLHATHYHKLNVLDRQAELAAGGARGKLGDLLTIPVHNGENWSDAEITAELENNAQGILGYVVRWVDQGVGCSKVPDIHDVGLMEDRATCRISSQHMANWLHHGVVTRDQVEQVLQRMAIKVDEQNANDPEYIPMAPGYDTIAYKAAQELVYEGTAQPSGYTEPVLHKRRLELKAVS</sequence>
<feature type="domain" description="Malate synthase G alpha-beta insertion" evidence="14">
    <location>
        <begin position="157"/>
        <end position="212"/>
    </location>
</feature>
<evidence type="ECO:0000256" key="10">
    <source>
        <dbReference type="HAMAP-Rule" id="MF_00641"/>
    </source>
</evidence>
<dbReference type="Pfam" id="PF20659">
    <property type="entry name" value="MS_C"/>
    <property type="match status" value="1"/>
</dbReference>
<evidence type="ECO:0000259" key="15">
    <source>
        <dbReference type="Pfam" id="PF20659"/>
    </source>
</evidence>
<keyword evidence="17" id="KW-1185">Reference proteome</keyword>
<dbReference type="NCBIfam" id="NF002825">
    <property type="entry name" value="PRK02999.1"/>
    <property type="match status" value="1"/>
</dbReference>
<dbReference type="HAMAP" id="MF_00641">
    <property type="entry name" value="Malate_synth_G"/>
    <property type="match status" value="1"/>
</dbReference>
<feature type="domain" description="Malate synthase N-terminal" evidence="13">
    <location>
        <begin position="17"/>
        <end position="71"/>
    </location>
</feature>
<comment type="subunit">
    <text evidence="10">Monomer.</text>
</comment>
<dbReference type="InterPro" id="IPR006253">
    <property type="entry name" value="Malate_synthG"/>
</dbReference>
<dbReference type="GO" id="GO:0006097">
    <property type="term" value="P:glyoxylate cycle"/>
    <property type="evidence" value="ECO:0007669"/>
    <property type="project" value="UniProtKB-UniRule"/>
</dbReference>